<protein>
    <submittedName>
        <fullName evidence="1">Uncharacterized protein</fullName>
    </submittedName>
</protein>
<evidence type="ECO:0000313" key="1">
    <source>
        <dbReference type="EMBL" id="GGC40221.1"/>
    </source>
</evidence>
<proteinExistence type="predicted"/>
<reference evidence="2" key="1">
    <citation type="journal article" date="2019" name="Int. J. Syst. Evol. Microbiol.">
        <title>The Global Catalogue of Microorganisms (GCM) 10K type strain sequencing project: providing services to taxonomists for standard genome sequencing and annotation.</title>
        <authorList>
            <consortium name="The Broad Institute Genomics Platform"/>
            <consortium name="The Broad Institute Genome Sequencing Center for Infectious Disease"/>
            <person name="Wu L."/>
            <person name="Ma J."/>
        </authorList>
    </citation>
    <scope>NUCLEOTIDE SEQUENCE [LARGE SCALE GENOMIC DNA]</scope>
    <source>
        <strain evidence="2">CCM 7132</strain>
    </source>
</reference>
<gene>
    <name evidence="1" type="ORF">GCM10007207_27130</name>
</gene>
<sequence>MLGGRSHDDGINLADQRLQTFRYGAACFFRDHRSPRRIRVEKGDESLPGAVSRLKGMKPSEMSGPDNSDLKHLFSWLLSN</sequence>
<keyword evidence="2" id="KW-1185">Reference proteome</keyword>
<dbReference type="EMBL" id="BMCH01000008">
    <property type="protein sequence ID" value="GGC40221.1"/>
    <property type="molecule type" value="Genomic_DNA"/>
</dbReference>
<accession>A0ABQ1MNG7</accession>
<organism evidence="1 2">
    <name type="scientific">Asaia siamensis</name>
    <dbReference type="NCBI Taxonomy" id="110479"/>
    <lineage>
        <taxon>Bacteria</taxon>
        <taxon>Pseudomonadati</taxon>
        <taxon>Pseudomonadota</taxon>
        <taxon>Alphaproteobacteria</taxon>
        <taxon>Acetobacterales</taxon>
        <taxon>Acetobacteraceae</taxon>
        <taxon>Asaia</taxon>
    </lineage>
</organism>
<dbReference type="Proteomes" id="UP000637769">
    <property type="component" value="Unassembled WGS sequence"/>
</dbReference>
<comment type="caution">
    <text evidence="1">The sequence shown here is derived from an EMBL/GenBank/DDBJ whole genome shotgun (WGS) entry which is preliminary data.</text>
</comment>
<evidence type="ECO:0000313" key="2">
    <source>
        <dbReference type="Proteomes" id="UP000637769"/>
    </source>
</evidence>
<name>A0ABQ1MNG7_9PROT</name>